<evidence type="ECO:0000313" key="5">
    <source>
        <dbReference type="Proteomes" id="UP000184516"/>
    </source>
</evidence>
<evidence type="ECO:0000256" key="1">
    <source>
        <dbReference type="SAM" id="SignalP"/>
    </source>
</evidence>
<gene>
    <name evidence="4" type="ORF">SAMN05443549_10127</name>
</gene>
<keyword evidence="5" id="KW-1185">Reference proteome</keyword>
<dbReference type="InterPro" id="IPR024618">
    <property type="entry name" value="DUF3857"/>
</dbReference>
<dbReference type="AlphaFoldDB" id="A0A1M5DQ84"/>
<dbReference type="OrthoDB" id="98874at2"/>
<dbReference type="Proteomes" id="UP000184516">
    <property type="component" value="Unassembled WGS sequence"/>
</dbReference>
<dbReference type="Pfam" id="PF01841">
    <property type="entry name" value="Transglut_core"/>
    <property type="match status" value="1"/>
</dbReference>
<keyword evidence="1" id="KW-0732">Signal</keyword>
<name>A0A1M5DQ84_9FLAO</name>
<dbReference type="Gene3D" id="2.60.40.3140">
    <property type="match status" value="1"/>
</dbReference>
<dbReference type="RefSeq" id="WP_073367019.1">
    <property type="nucleotide sequence ID" value="NZ_FQWB01000001.1"/>
</dbReference>
<feature type="domain" description="DUF3857" evidence="3">
    <location>
        <begin position="71"/>
        <end position="201"/>
    </location>
</feature>
<accession>A0A1M5DQ84</accession>
<dbReference type="STRING" id="468056.SAMN05443549_10127"/>
<dbReference type="InterPro" id="IPR002931">
    <property type="entry name" value="Transglutaminase-like"/>
</dbReference>
<evidence type="ECO:0000259" key="3">
    <source>
        <dbReference type="Pfam" id="PF12969"/>
    </source>
</evidence>
<dbReference type="Pfam" id="PF12969">
    <property type="entry name" value="DUF3857"/>
    <property type="match status" value="1"/>
</dbReference>
<feature type="chain" id="PRO_5012499829" evidence="1">
    <location>
        <begin position="22"/>
        <end position="672"/>
    </location>
</feature>
<dbReference type="InterPro" id="IPR038765">
    <property type="entry name" value="Papain-like_cys_pep_sf"/>
</dbReference>
<dbReference type="EMBL" id="FQWB01000001">
    <property type="protein sequence ID" value="SHF69149.1"/>
    <property type="molecule type" value="Genomic_DNA"/>
</dbReference>
<proteinExistence type="predicted"/>
<sequence length="672" mass="77088">MKTNLLAIILFFLFFYSNANAQDFRLGKVSVAELEEKEHPKDPSAPAAILFKKGEVKFKYDENNGFQVLTEVKTRIKIYKKEGYEWANQEVRYYLDNQLDEDVSFSDAVTYNLVGGKIEKTKLKSDGEFIEKINKYWGQKKITMPNVREGSVIEFGYTVKTTITSFLRDWYFQSSIPVNYSEFITIVPEYYEYKSNQKGYLTIGRTVEKSRGSFTINSKERIEGQMGVTKTEFSQDKIEFQETRTIYLGKDLPAIKDEAYVNNMDNYTSSISHELSMTNFPNTPVKYFSTDWESVVKTIYNYDDFGPELNKTGYFEQDVTALLSGKNSQNERISAIFDYVKNTVKWNNYKGYSCNDGVKTAYKNKTGNTAEINLMLTAMLRFAGLNANPVLVSTRDNGITFFPSRSAFNCVIASVETPEGFILLDATEKYSEPNILPIRDLNWIGRLIRKDGTSTEVDLMPKMISKEGTNMSIVLKSDGSAEGKLRKQLTNHEALWFRKENLATNKDSYLEKLETNNNNIEISDYVRENDLDLSKPIIETYAFKDSKDIEVIDGKIYISPMLYLVDKENPFKQEVREYPVDFGYPKQEKYNININIPEGYAVESMPQPLNIATGENVGAFKYVIANTGSSIQIVITKDINTSIVQADFYPVLKDFYQQMTDKQNDKIVLKKI</sequence>
<evidence type="ECO:0000259" key="2">
    <source>
        <dbReference type="Pfam" id="PF01841"/>
    </source>
</evidence>
<feature type="signal peptide" evidence="1">
    <location>
        <begin position="1"/>
        <end position="21"/>
    </location>
</feature>
<dbReference type="SUPFAM" id="SSF54001">
    <property type="entry name" value="Cysteine proteinases"/>
    <property type="match status" value="1"/>
</dbReference>
<reference evidence="5" key="1">
    <citation type="submission" date="2016-11" db="EMBL/GenBank/DDBJ databases">
        <authorList>
            <person name="Varghese N."/>
            <person name="Submissions S."/>
        </authorList>
    </citation>
    <scope>NUCLEOTIDE SEQUENCE [LARGE SCALE GENOMIC DNA]</scope>
    <source>
        <strain evidence="5">DSM 19978</strain>
    </source>
</reference>
<protein>
    <submittedName>
        <fullName evidence="4">Transglutaminase-like superfamily protein</fullName>
    </submittedName>
</protein>
<dbReference type="Gene3D" id="2.60.120.1130">
    <property type="match status" value="1"/>
</dbReference>
<evidence type="ECO:0000313" key="4">
    <source>
        <dbReference type="EMBL" id="SHF69149.1"/>
    </source>
</evidence>
<dbReference type="Gene3D" id="3.10.620.30">
    <property type="match status" value="1"/>
</dbReference>
<organism evidence="4 5">
    <name type="scientific">Flavobacterium fluvii</name>
    <dbReference type="NCBI Taxonomy" id="468056"/>
    <lineage>
        <taxon>Bacteria</taxon>
        <taxon>Pseudomonadati</taxon>
        <taxon>Bacteroidota</taxon>
        <taxon>Flavobacteriia</taxon>
        <taxon>Flavobacteriales</taxon>
        <taxon>Flavobacteriaceae</taxon>
        <taxon>Flavobacterium</taxon>
    </lineage>
</organism>
<feature type="domain" description="Transglutaminase-like" evidence="2">
    <location>
        <begin position="323"/>
        <end position="398"/>
    </location>
</feature>